<reference evidence="1 2" key="1">
    <citation type="submission" date="2020-04" db="EMBL/GenBank/DDBJ databases">
        <title>Novel Paenibacillus strain UniB2 isolated from commercial digestive syrup.</title>
        <authorList>
            <person name="Thorat V."/>
            <person name="Kirdat K."/>
            <person name="Tiwarekar B."/>
            <person name="Yadav A."/>
        </authorList>
    </citation>
    <scope>NUCLEOTIDE SEQUENCE [LARGE SCALE GENOMIC DNA]</scope>
    <source>
        <strain evidence="1 2">UniB2</strain>
    </source>
</reference>
<protein>
    <submittedName>
        <fullName evidence="1">Uncharacterized protein</fullName>
    </submittedName>
</protein>
<gene>
    <name evidence="1" type="ORF">HGI30_15755</name>
</gene>
<dbReference type="KEGG" id="palr:HGI30_15755"/>
<sequence length="106" mass="12120">MDKRSGWMAEIASLYGGMTEQEREKWRQTAKKTPLGLLPELESGDWSGWEDHRLEALAGMLRGFVLTVRQVPDILEAAEAHWRNPLPRKIEFGFLPTPGKQEGEEE</sequence>
<dbReference type="AlphaFoldDB" id="A0A6H2H0D3"/>
<dbReference type="Proteomes" id="UP000502136">
    <property type="component" value="Chromosome"/>
</dbReference>
<accession>A0A6H2H0D3</accession>
<dbReference type="EMBL" id="CP051428">
    <property type="protein sequence ID" value="QJC52876.1"/>
    <property type="molecule type" value="Genomic_DNA"/>
</dbReference>
<organism evidence="1 2">
    <name type="scientific">Paenibacillus albicereus</name>
    <dbReference type="NCBI Taxonomy" id="2726185"/>
    <lineage>
        <taxon>Bacteria</taxon>
        <taxon>Bacillati</taxon>
        <taxon>Bacillota</taxon>
        <taxon>Bacilli</taxon>
        <taxon>Bacillales</taxon>
        <taxon>Paenibacillaceae</taxon>
        <taxon>Paenibacillus</taxon>
    </lineage>
</organism>
<evidence type="ECO:0000313" key="1">
    <source>
        <dbReference type="EMBL" id="QJC52876.1"/>
    </source>
</evidence>
<proteinExistence type="predicted"/>
<name>A0A6H2H0D3_9BACL</name>
<evidence type="ECO:0000313" key="2">
    <source>
        <dbReference type="Proteomes" id="UP000502136"/>
    </source>
</evidence>
<dbReference type="RefSeq" id="WP_168908427.1">
    <property type="nucleotide sequence ID" value="NZ_CP051428.1"/>
</dbReference>
<keyword evidence="2" id="KW-1185">Reference proteome</keyword>